<dbReference type="STRING" id="1073996.SAMN05444271_10426"/>
<dbReference type="EMBL" id="FNYR01000004">
    <property type="protein sequence ID" value="SEI61476.1"/>
    <property type="molecule type" value="Genomic_DNA"/>
</dbReference>
<accession>A0A1H6S438</accession>
<dbReference type="GO" id="GO:0006571">
    <property type="term" value="P:tyrosine biosynthetic process"/>
    <property type="evidence" value="ECO:0007669"/>
    <property type="project" value="TreeGrafter"/>
</dbReference>
<gene>
    <name evidence="2" type="ORF">SAMN05444271_10426</name>
</gene>
<evidence type="ECO:0000256" key="1">
    <source>
        <dbReference type="ARBA" id="ARBA00023002"/>
    </source>
</evidence>
<dbReference type="PANTHER" id="PTHR21363:SF0">
    <property type="entry name" value="PREPHENATE DEHYDROGENASE [NADP(+)]"/>
    <property type="match status" value="1"/>
</dbReference>
<dbReference type="KEGG" id="hae:halTADL_1168"/>
<dbReference type="InterPro" id="IPR036291">
    <property type="entry name" value="NAD(P)-bd_dom_sf"/>
</dbReference>
<name>A0A1H6S438_9EURY</name>
<dbReference type="SUPFAM" id="SSF51735">
    <property type="entry name" value="NAD(P)-binding Rossmann-fold domains"/>
    <property type="match status" value="1"/>
</dbReference>
<dbReference type="GO" id="GO:0070403">
    <property type="term" value="F:NAD+ binding"/>
    <property type="evidence" value="ECO:0007669"/>
    <property type="project" value="TreeGrafter"/>
</dbReference>
<reference evidence="2 3" key="1">
    <citation type="submission" date="2016-10" db="EMBL/GenBank/DDBJ databases">
        <authorList>
            <person name="de Groot N.N."/>
        </authorList>
    </citation>
    <scope>NUCLEOTIDE SEQUENCE [LARGE SCALE GENOMIC DNA]</scope>
    <source>
        <strain evidence="2 3">DSM 22187</strain>
    </source>
</reference>
<accession>A0A2H4Q0Y4</accession>
<protein>
    <submittedName>
        <fullName evidence="2">Prephenate dehydrogenase</fullName>
    </submittedName>
</protein>
<keyword evidence="3" id="KW-1185">Reference proteome</keyword>
<dbReference type="PANTHER" id="PTHR21363">
    <property type="entry name" value="PREPHENATE DEHYDROGENASE"/>
    <property type="match status" value="1"/>
</dbReference>
<dbReference type="GO" id="GO:0008977">
    <property type="term" value="F:prephenate dehydrogenase (NAD+) activity"/>
    <property type="evidence" value="ECO:0007669"/>
    <property type="project" value="TreeGrafter"/>
</dbReference>
<proteinExistence type="predicted"/>
<organism evidence="2 3">
    <name type="scientific">Halohasta litchfieldiae</name>
    <dbReference type="NCBI Taxonomy" id="1073996"/>
    <lineage>
        <taxon>Archaea</taxon>
        <taxon>Methanobacteriati</taxon>
        <taxon>Methanobacteriota</taxon>
        <taxon>Stenosarchaea group</taxon>
        <taxon>Halobacteria</taxon>
        <taxon>Halobacteriales</taxon>
        <taxon>Haloferacaceae</taxon>
        <taxon>Halohasta</taxon>
    </lineage>
</organism>
<dbReference type="InterPro" id="IPR008927">
    <property type="entry name" value="6-PGluconate_DH-like_C_sf"/>
</dbReference>
<keyword evidence="1" id="KW-0560">Oxidoreductase</keyword>
<dbReference type="Proteomes" id="UP000198888">
    <property type="component" value="Unassembled WGS sequence"/>
</dbReference>
<sequence length="252" mass="26462">MKLLVVGAGEMGRWVADTVDAEIAFSDADSAVAADAAAARQARRVSPATDEQFDVVCLAVPMSAVDDAIEQYAPLATEAIFDVSGVMASPLAAMADQAPDLEQASFHPLFAPPRVPGNVAVVTANDGPHLQSIREAMTDAGNTVFETTPEEHDDAMETVQASAHTAVLAYGLAADSVREEFATPVSAKLEEIATTVTEGDAGVYSEIQSTFDGAEAVAEAAKRIAEADDETFAELYDDAKTNMNATGRERHQ</sequence>
<evidence type="ECO:0000313" key="2">
    <source>
        <dbReference type="EMBL" id="SEI61476.1"/>
    </source>
</evidence>
<dbReference type="OrthoDB" id="24743at2157"/>
<dbReference type="AlphaFoldDB" id="A0A1H6S438"/>
<dbReference type="InterPro" id="IPR050812">
    <property type="entry name" value="Preph/Arog_dehydrog"/>
</dbReference>
<dbReference type="Gene3D" id="3.40.50.720">
    <property type="entry name" value="NAD(P)-binding Rossmann-like Domain"/>
    <property type="match status" value="1"/>
</dbReference>
<evidence type="ECO:0000313" key="3">
    <source>
        <dbReference type="Proteomes" id="UP000198888"/>
    </source>
</evidence>
<dbReference type="RefSeq" id="WP_089671169.1">
    <property type="nucleotide sequence ID" value="NZ_CP024845.1"/>
</dbReference>
<dbReference type="SUPFAM" id="SSF48179">
    <property type="entry name" value="6-phosphogluconate dehydrogenase C-terminal domain-like"/>
    <property type="match status" value="1"/>
</dbReference>
<dbReference type="GeneID" id="35001985"/>